<organism evidence="2 3">
    <name type="scientific">Candidatus Choladousia intestinavium</name>
    <dbReference type="NCBI Taxonomy" id="2840727"/>
    <lineage>
        <taxon>Bacteria</taxon>
        <taxon>Bacillati</taxon>
        <taxon>Bacillota</taxon>
        <taxon>Clostridia</taxon>
        <taxon>Lachnospirales</taxon>
        <taxon>Lachnospiraceae</taxon>
        <taxon>Lachnospiraceae incertae sedis</taxon>
        <taxon>Candidatus Choladousia</taxon>
    </lineage>
</organism>
<dbReference type="Proteomes" id="UP000886757">
    <property type="component" value="Unassembled WGS sequence"/>
</dbReference>
<dbReference type="SUPFAM" id="SSF56601">
    <property type="entry name" value="beta-lactamase/transpeptidase-like"/>
    <property type="match status" value="1"/>
</dbReference>
<proteinExistence type="predicted"/>
<dbReference type="Pfam" id="PF00144">
    <property type="entry name" value="Beta-lactamase"/>
    <property type="match status" value="1"/>
</dbReference>
<protein>
    <submittedName>
        <fullName evidence="2">Serine hydrolase</fullName>
    </submittedName>
</protein>
<keyword evidence="2" id="KW-0378">Hydrolase</keyword>
<dbReference type="InterPro" id="IPR001466">
    <property type="entry name" value="Beta-lactam-related"/>
</dbReference>
<reference evidence="2" key="1">
    <citation type="submission" date="2020-10" db="EMBL/GenBank/DDBJ databases">
        <authorList>
            <person name="Gilroy R."/>
        </authorList>
    </citation>
    <scope>NUCLEOTIDE SEQUENCE</scope>
    <source>
        <strain evidence="2">ChiSjej4B22-8148</strain>
    </source>
</reference>
<comment type="caution">
    <text evidence="2">The sequence shown here is derived from an EMBL/GenBank/DDBJ whole genome shotgun (WGS) entry which is preliminary data.</text>
</comment>
<dbReference type="GO" id="GO:0016787">
    <property type="term" value="F:hydrolase activity"/>
    <property type="evidence" value="ECO:0007669"/>
    <property type="project" value="UniProtKB-KW"/>
</dbReference>
<dbReference type="AlphaFoldDB" id="A0A9D1D7W9"/>
<evidence type="ECO:0000313" key="3">
    <source>
        <dbReference type="Proteomes" id="UP000886757"/>
    </source>
</evidence>
<gene>
    <name evidence="2" type="ORF">IAB31_00350</name>
</gene>
<dbReference type="InterPro" id="IPR012338">
    <property type="entry name" value="Beta-lactam/transpept-like"/>
</dbReference>
<dbReference type="PANTHER" id="PTHR43283">
    <property type="entry name" value="BETA-LACTAMASE-RELATED"/>
    <property type="match status" value="1"/>
</dbReference>
<evidence type="ECO:0000313" key="2">
    <source>
        <dbReference type="EMBL" id="HIR12359.1"/>
    </source>
</evidence>
<sequence length="293" mass="33012">MKVDLGGFIEKAAPLRALSVVVSKDGERIGEYHWDEKCRRNIYSATKSFTSAAVGIALKEGLLSLEEKLTEAFSEDLPGQISENLEKASVRDLLTMCLGQGKPALMGGERPYYTEKDWVKFSLALPFEYEPGTKFLYNNVGPYLAGVLVQRRAGCDLAAYLKPRLFDPLGILGSMWERDPMGNIFGAGGLCLCIDELHKFGLLYLQDGNWNGKQLISKEWVRESTRKQVENETPYGYGYLFWGDRHGVFRADGKYSQLSMIMREKNAVVSIMAECRDSEALREAIFDEIYPQL</sequence>
<feature type="domain" description="Beta-lactamase-related" evidence="1">
    <location>
        <begin position="17"/>
        <end position="280"/>
    </location>
</feature>
<name>A0A9D1D7W9_9FIRM</name>
<dbReference type="InterPro" id="IPR050789">
    <property type="entry name" value="Diverse_Enzym_Activities"/>
</dbReference>
<dbReference type="Gene3D" id="3.40.710.10">
    <property type="entry name" value="DD-peptidase/beta-lactamase superfamily"/>
    <property type="match status" value="1"/>
</dbReference>
<reference evidence="2" key="2">
    <citation type="journal article" date="2021" name="PeerJ">
        <title>Extensive microbial diversity within the chicken gut microbiome revealed by metagenomics and culture.</title>
        <authorList>
            <person name="Gilroy R."/>
            <person name="Ravi A."/>
            <person name="Getino M."/>
            <person name="Pursley I."/>
            <person name="Horton D.L."/>
            <person name="Alikhan N.F."/>
            <person name="Baker D."/>
            <person name="Gharbi K."/>
            <person name="Hall N."/>
            <person name="Watson M."/>
            <person name="Adriaenssens E.M."/>
            <person name="Foster-Nyarko E."/>
            <person name="Jarju S."/>
            <person name="Secka A."/>
            <person name="Antonio M."/>
            <person name="Oren A."/>
            <person name="Chaudhuri R.R."/>
            <person name="La Ragione R."/>
            <person name="Hildebrand F."/>
            <person name="Pallen M.J."/>
        </authorList>
    </citation>
    <scope>NUCLEOTIDE SEQUENCE</scope>
    <source>
        <strain evidence="2">ChiSjej4B22-8148</strain>
    </source>
</reference>
<evidence type="ECO:0000259" key="1">
    <source>
        <dbReference type="Pfam" id="PF00144"/>
    </source>
</evidence>
<dbReference type="PANTHER" id="PTHR43283:SF7">
    <property type="entry name" value="BETA-LACTAMASE-RELATED DOMAIN-CONTAINING PROTEIN"/>
    <property type="match status" value="1"/>
</dbReference>
<dbReference type="EMBL" id="DVGK01000007">
    <property type="protein sequence ID" value="HIR12359.1"/>
    <property type="molecule type" value="Genomic_DNA"/>
</dbReference>
<accession>A0A9D1D7W9</accession>